<keyword evidence="10" id="KW-1133">Transmembrane helix</keyword>
<dbReference type="GO" id="GO:0004180">
    <property type="term" value="F:carboxypeptidase activity"/>
    <property type="evidence" value="ECO:0007669"/>
    <property type="project" value="UniProtKB-KW"/>
</dbReference>
<dbReference type="GO" id="GO:0008241">
    <property type="term" value="F:peptidyl-dipeptidase activity"/>
    <property type="evidence" value="ECO:0007669"/>
    <property type="project" value="InterPro"/>
</dbReference>
<feature type="glycosylation site" description="N-linked (GlcNAc...) asparagine; partial" evidence="5">
    <location>
        <position position="62"/>
    </location>
</feature>
<keyword evidence="9" id="KW-0645">Protease</keyword>
<evidence type="ECO:0000313" key="12">
    <source>
        <dbReference type="Proteomes" id="UP000324222"/>
    </source>
</evidence>
<name>A0A5B7DEB3_PORTR</name>
<gene>
    <name evidence="11" type="primary">Ace_0</name>
    <name evidence="11" type="ORF">E2C01_012319</name>
</gene>
<evidence type="ECO:0000256" key="9">
    <source>
        <dbReference type="RuleBase" id="RU361144"/>
    </source>
</evidence>
<dbReference type="AlphaFoldDB" id="A0A5B7DEB3"/>
<keyword evidence="9" id="KW-0482">Metalloprotease</keyword>
<keyword evidence="10" id="KW-0812">Transmembrane</keyword>
<dbReference type="GO" id="GO:0008237">
    <property type="term" value="F:metallopeptidase activity"/>
    <property type="evidence" value="ECO:0007669"/>
    <property type="project" value="UniProtKB-KW"/>
</dbReference>
<keyword evidence="10" id="KW-0472">Membrane</keyword>
<dbReference type="OrthoDB" id="6362466at2759"/>
<keyword evidence="9" id="KW-0378">Hydrolase</keyword>
<dbReference type="Pfam" id="PF01401">
    <property type="entry name" value="Peptidase_M2"/>
    <property type="match status" value="1"/>
</dbReference>
<evidence type="ECO:0000313" key="11">
    <source>
        <dbReference type="EMBL" id="MPC19405.1"/>
    </source>
</evidence>
<dbReference type="InterPro" id="IPR001548">
    <property type="entry name" value="Peptidase_M2"/>
</dbReference>
<dbReference type="GO" id="GO:0046872">
    <property type="term" value="F:metal ion binding"/>
    <property type="evidence" value="ECO:0007669"/>
    <property type="project" value="UniProtKB-KW"/>
</dbReference>
<evidence type="ECO:0000256" key="3">
    <source>
        <dbReference type="ARBA" id="ARBA00023157"/>
    </source>
</evidence>
<keyword evidence="12" id="KW-1185">Reference proteome</keyword>
<organism evidence="11 12">
    <name type="scientific">Portunus trituberculatus</name>
    <name type="common">Swimming crab</name>
    <name type="synonym">Neptunus trituberculatus</name>
    <dbReference type="NCBI Taxonomy" id="210409"/>
    <lineage>
        <taxon>Eukaryota</taxon>
        <taxon>Metazoa</taxon>
        <taxon>Ecdysozoa</taxon>
        <taxon>Arthropoda</taxon>
        <taxon>Crustacea</taxon>
        <taxon>Multicrustacea</taxon>
        <taxon>Malacostraca</taxon>
        <taxon>Eumalacostraca</taxon>
        <taxon>Eucarida</taxon>
        <taxon>Decapoda</taxon>
        <taxon>Pleocyemata</taxon>
        <taxon>Brachyura</taxon>
        <taxon>Eubrachyura</taxon>
        <taxon>Portunoidea</taxon>
        <taxon>Portunidae</taxon>
        <taxon>Portuninae</taxon>
        <taxon>Portunus</taxon>
    </lineage>
</organism>
<dbReference type="PANTHER" id="PTHR10514:SF27">
    <property type="entry name" value="ANGIOTENSIN-CONVERTING ENZYME"/>
    <property type="match status" value="1"/>
</dbReference>
<reference evidence="11 12" key="1">
    <citation type="submission" date="2019-05" db="EMBL/GenBank/DDBJ databases">
        <title>Another draft genome of Portunus trituberculatus and its Hox gene families provides insights of decapod evolution.</title>
        <authorList>
            <person name="Jeong J.-H."/>
            <person name="Song I."/>
            <person name="Kim S."/>
            <person name="Choi T."/>
            <person name="Kim D."/>
            <person name="Ryu S."/>
            <person name="Kim W."/>
        </authorList>
    </citation>
    <scope>NUCLEOTIDE SEQUENCE [LARGE SCALE GENOMIC DNA]</scope>
    <source>
        <tissue evidence="11">Muscle</tissue>
    </source>
</reference>
<evidence type="ECO:0000256" key="5">
    <source>
        <dbReference type="PIRSR" id="PIRSR601548-10"/>
    </source>
</evidence>
<dbReference type="Proteomes" id="UP000324222">
    <property type="component" value="Unassembled WGS sequence"/>
</dbReference>
<evidence type="ECO:0000256" key="7">
    <source>
        <dbReference type="PIRSR" id="PIRSR601548-4"/>
    </source>
</evidence>
<feature type="disulfide bond" evidence="7 8">
    <location>
        <begin position="59"/>
        <end position="67"/>
    </location>
</feature>
<dbReference type="PANTHER" id="PTHR10514">
    <property type="entry name" value="ANGIOTENSIN-CONVERTING ENZYME"/>
    <property type="match status" value="1"/>
</dbReference>
<dbReference type="PROSITE" id="PS52011">
    <property type="entry name" value="PEPTIDASE_M2"/>
    <property type="match status" value="1"/>
</dbReference>
<feature type="transmembrane region" description="Helical" evidence="10">
    <location>
        <begin position="9"/>
        <end position="32"/>
    </location>
</feature>
<sequence length="276" mass="32005">MAGVRVDCFVVVLVVMVVMVAGVLDVIVIIIVTTHITLSYQYTSLKTEMLQVYSSARVCDFNQPAKCDQTLSADLSRMMKSSREYQELAHVWRAWRDNTGRKMRPYFSQLVTLANRAAQLNGFDNRADQWQAKYNSNGNFTSVLSEIFQQLAPLYQQLHAYVRRKLREQYGETHISRKGPIPAHLLGSMWGQRWEDIYPLVKPYPLKPSLDITQEMKAQGYTVRKMFELADDFFVSLNMTRLPTSFWRNSLFVRPSDRKVLCQASAWDFCNGKDYR</sequence>
<evidence type="ECO:0000256" key="8">
    <source>
        <dbReference type="PROSITE-ProRule" id="PRU01355"/>
    </source>
</evidence>
<dbReference type="EMBL" id="VSRR010000767">
    <property type="protein sequence ID" value="MPC19405.1"/>
    <property type="molecule type" value="Genomic_DNA"/>
</dbReference>
<dbReference type="SUPFAM" id="SSF55486">
    <property type="entry name" value="Metalloproteases ('zincins'), catalytic domain"/>
    <property type="match status" value="1"/>
</dbReference>
<evidence type="ECO:0000256" key="4">
    <source>
        <dbReference type="ARBA" id="ARBA00023180"/>
    </source>
</evidence>
<proteinExistence type="inferred from homology"/>
<keyword evidence="9" id="KW-0121">Carboxypeptidase</keyword>
<dbReference type="GO" id="GO:0006508">
    <property type="term" value="P:proteolysis"/>
    <property type="evidence" value="ECO:0007669"/>
    <property type="project" value="UniProtKB-KW"/>
</dbReference>
<comment type="similarity">
    <text evidence="1 8 9">Belongs to the peptidase M2 family.</text>
</comment>
<comment type="caution">
    <text evidence="11">The sequence shown here is derived from an EMBL/GenBank/DDBJ whole genome shotgun (WGS) entry which is preliminary data.</text>
</comment>
<keyword evidence="9" id="KW-0862">Zinc</keyword>
<comment type="caution">
    <text evidence="8">Lacks conserved residue(s) required for the propagation of feature annotation.</text>
</comment>
<comment type="cofactor">
    <cofactor evidence="9">
        <name>Zn(2+)</name>
        <dbReference type="ChEBI" id="CHEBI:29105"/>
    </cofactor>
    <text evidence="9">Binds 1 zinc ion per subunit.</text>
</comment>
<evidence type="ECO:0000256" key="10">
    <source>
        <dbReference type="SAM" id="Phobius"/>
    </source>
</evidence>
<accession>A0A5B7DEB3</accession>
<evidence type="ECO:0000256" key="6">
    <source>
        <dbReference type="PIRSR" id="PIRSR601548-2"/>
    </source>
</evidence>
<evidence type="ECO:0000256" key="1">
    <source>
        <dbReference type="ARBA" id="ARBA00008139"/>
    </source>
</evidence>
<evidence type="ECO:0000256" key="2">
    <source>
        <dbReference type="ARBA" id="ARBA00022729"/>
    </source>
</evidence>
<dbReference type="PRINTS" id="PR00791">
    <property type="entry name" value="PEPDIPTASEA"/>
</dbReference>
<dbReference type="EC" id="3.4.-.-" evidence="9"/>
<dbReference type="GO" id="GO:0005886">
    <property type="term" value="C:plasma membrane"/>
    <property type="evidence" value="ECO:0007669"/>
    <property type="project" value="TreeGrafter"/>
</dbReference>
<feature type="binding site" evidence="6">
    <location>
        <position position="134"/>
    </location>
    <ligand>
        <name>chloride</name>
        <dbReference type="ChEBI" id="CHEBI:17996"/>
        <label>1</label>
    </ligand>
</feature>
<keyword evidence="9" id="KW-0479">Metal-binding</keyword>
<keyword evidence="4 5" id="KW-0325">Glycoprotein</keyword>
<protein>
    <recommendedName>
        <fullName evidence="9">Angiotensin-converting enzyme</fullName>
        <ecNumber evidence="9">3.4.-.-</ecNumber>
    </recommendedName>
</protein>
<keyword evidence="2" id="KW-0732">Signal</keyword>
<keyword evidence="3 7" id="KW-1015">Disulfide bond</keyword>